<dbReference type="AlphaFoldDB" id="A0A5B8LUV7"/>
<dbReference type="OrthoDB" id="9821524at2"/>
<dbReference type="Proteomes" id="UP000315364">
    <property type="component" value="Chromosome"/>
</dbReference>
<accession>A0A5B8LUV7</accession>
<dbReference type="EMBL" id="CP042304">
    <property type="protein sequence ID" value="QDZ11601.1"/>
    <property type="molecule type" value="Genomic_DNA"/>
</dbReference>
<dbReference type="RefSeq" id="WP_146290419.1">
    <property type="nucleotide sequence ID" value="NZ_CP042304.1"/>
</dbReference>
<name>A0A5B8LUV7_9HYPH</name>
<evidence type="ECO:0000313" key="1">
    <source>
        <dbReference type="EMBL" id="QDZ11601.1"/>
    </source>
</evidence>
<organism evidence="1 2">
    <name type="scientific">Devosia ginsengisoli</name>
    <dbReference type="NCBI Taxonomy" id="400770"/>
    <lineage>
        <taxon>Bacteria</taxon>
        <taxon>Pseudomonadati</taxon>
        <taxon>Pseudomonadota</taxon>
        <taxon>Alphaproteobacteria</taxon>
        <taxon>Hyphomicrobiales</taxon>
        <taxon>Devosiaceae</taxon>
        <taxon>Devosia</taxon>
    </lineage>
</organism>
<sequence length="277" mass="29891">MSIMSYPFPTLSIPAGIRIGFFVTVSPKKSAKTTVSRIAANEFADGGFELVVLQHDIHHLLECFAPTVRIDLAKASQIMRGKTSIDLHNHSPLSDALLSLPDHPRRVVLLDASAQGSERIGSILNAGRFNKWLANRGIHAMFAVPMRPIHDSALGAVTMIEELHAVMPDHFVVPVPVCDPSDLALLPKDHPFFDAIKLARHGVIHLPALGEEIAAGLERLERPLSEIADPDSEETLKYIVEASGHDRLVSGLISEGAQQLVSAFESAIAPLELAPGG</sequence>
<keyword evidence="2" id="KW-1185">Reference proteome</keyword>
<evidence type="ECO:0000313" key="2">
    <source>
        <dbReference type="Proteomes" id="UP000315364"/>
    </source>
</evidence>
<proteinExistence type="predicted"/>
<evidence type="ECO:0008006" key="3">
    <source>
        <dbReference type="Google" id="ProtNLM"/>
    </source>
</evidence>
<reference evidence="1 2" key="1">
    <citation type="submission" date="2019-07" db="EMBL/GenBank/DDBJ databases">
        <title>Full genome sequence of Devosia sp. Gsoil 520.</title>
        <authorList>
            <person name="Im W.-T."/>
        </authorList>
    </citation>
    <scope>NUCLEOTIDE SEQUENCE [LARGE SCALE GENOMIC DNA]</scope>
    <source>
        <strain evidence="1 2">Gsoil 520</strain>
    </source>
</reference>
<dbReference type="KEGG" id="dea:FPZ08_13035"/>
<protein>
    <recommendedName>
        <fullName evidence="3">ParA family protein</fullName>
    </recommendedName>
</protein>
<gene>
    <name evidence="1" type="ORF">FPZ08_13035</name>
</gene>